<dbReference type="Proteomes" id="UP000760407">
    <property type="component" value="Unassembled WGS sequence"/>
</dbReference>
<gene>
    <name evidence="1" type="ORF">IBE52_10145</name>
</gene>
<dbReference type="RefSeq" id="WP_042524627.1">
    <property type="nucleotide sequence ID" value="NZ_CP009443.1"/>
</dbReference>
<reference evidence="1 2" key="1">
    <citation type="submission" date="2020-08" db="EMBL/GenBank/DDBJ databases">
        <title>Comparative genomics of Francisella species.</title>
        <authorList>
            <person name="Sahl J."/>
            <person name="Sjodin A."/>
            <person name="Wagner D."/>
            <person name="Forsman M."/>
        </authorList>
    </citation>
    <scope>NUCLEOTIDE SEQUENCE [LARGE SCALE GENOMIC DNA]</scope>
    <source>
        <strain evidence="1 2">F1093</strain>
    </source>
</reference>
<comment type="caution">
    <text evidence="1">The sequence shown here is derived from an EMBL/GenBank/DDBJ whole genome shotgun (WGS) entry which is preliminary data.</text>
</comment>
<sequence>MPGDLLLNNVYNSGAWSKEEIKTLQEQGRSVLLEIVYTPVRGTSFVLSKMYDEQKEVFYETRYKPQAQKAAKFLFNSYTESNPLYKTTKTVIEFIRKENQQEFDKLLVNNSIRSLSTGYIVNQITRAILSRIVTNVIARGFIASLSSIGMNMTFSWFSSAKLSFMASQRLKSNNPKLYKCLYALGLECYWYFIEKEFAKYVYKK</sequence>
<dbReference type="EMBL" id="JACTSG010000008">
    <property type="protein sequence ID" value="MBK2303275.1"/>
    <property type="molecule type" value="Genomic_DNA"/>
</dbReference>
<evidence type="ECO:0000313" key="1">
    <source>
        <dbReference type="EMBL" id="MBK2303275.1"/>
    </source>
</evidence>
<evidence type="ECO:0000313" key="2">
    <source>
        <dbReference type="Proteomes" id="UP000760407"/>
    </source>
</evidence>
<proteinExistence type="predicted"/>
<organism evidence="1 2">
    <name type="scientific">Francisella philomiragia</name>
    <dbReference type="NCBI Taxonomy" id="28110"/>
    <lineage>
        <taxon>Bacteria</taxon>
        <taxon>Pseudomonadati</taxon>
        <taxon>Pseudomonadota</taxon>
        <taxon>Gammaproteobacteria</taxon>
        <taxon>Thiotrichales</taxon>
        <taxon>Francisellaceae</taxon>
        <taxon>Francisella</taxon>
    </lineage>
</organism>
<accession>A0ABS1GEJ9</accession>
<protein>
    <submittedName>
        <fullName evidence="1">Uncharacterized protein</fullName>
    </submittedName>
</protein>
<keyword evidence="2" id="KW-1185">Reference proteome</keyword>
<name>A0ABS1GEJ9_9GAMM</name>